<feature type="region of interest" description="Disordered" evidence="8">
    <location>
        <begin position="647"/>
        <end position="683"/>
    </location>
</feature>
<proteinExistence type="predicted"/>
<evidence type="ECO:0000256" key="1">
    <source>
        <dbReference type="ARBA" id="ARBA00000085"/>
    </source>
</evidence>
<dbReference type="EMBL" id="FOQY01000014">
    <property type="protein sequence ID" value="SFJ93627.1"/>
    <property type="molecule type" value="Genomic_DNA"/>
</dbReference>
<dbReference type="InterPro" id="IPR003594">
    <property type="entry name" value="HATPase_dom"/>
</dbReference>
<organism evidence="12 13">
    <name type="scientific">Streptosporangium canum</name>
    <dbReference type="NCBI Taxonomy" id="324952"/>
    <lineage>
        <taxon>Bacteria</taxon>
        <taxon>Bacillati</taxon>
        <taxon>Actinomycetota</taxon>
        <taxon>Actinomycetes</taxon>
        <taxon>Streptosporangiales</taxon>
        <taxon>Streptosporangiaceae</taxon>
        <taxon>Streptosporangium</taxon>
    </lineage>
</organism>
<dbReference type="GO" id="GO:0000160">
    <property type="term" value="P:phosphorelay signal transduction system"/>
    <property type="evidence" value="ECO:0007669"/>
    <property type="project" value="TreeGrafter"/>
</dbReference>
<feature type="transmembrane region" description="Helical" evidence="9">
    <location>
        <begin position="298"/>
        <end position="321"/>
    </location>
</feature>
<dbReference type="SMART" id="SM00387">
    <property type="entry name" value="HATPase_c"/>
    <property type="match status" value="1"/>
</dbReference>
<keyword evidence="4" id="KW-0808">Transferase</keyword>
<evidence type="ECO:0000259" key="10">
    <source>
        <dbReference type="PROSITE" id="PS50109"/>
    </source>
</evidence>
<dbReference type="InterPro" id="IPR005467">
    <property type="entry name" value="His_kinase_dom"/>
</dbReference>
<feature type="domain" description="Histidine kinase" evidence="10">
    <location>
        <begin position="510"/>
        <end position="615"/>
    </location>
</feature>
<feature type="compositionally biased region" description="Basic and acidic residues" evidence="8">
    <location>
        <begin position="671"/>
        <end position="683"/>
    </location>
</feature>
<dbReference type="InterPro" id="IPR010910">
    <property type="entry name" value="Nitrate/nitrite_sensing_bac"/>
</dbReference>
<accession>A0A1I3VHC2</accession>
<feature type="domain" description="NIT" evidence="11">
    <location>
        <begin position="53"/>
        <end position="294"/>
    </location>
</feature>
<reference evidence="13" key="1">
    <citation type="submission" date="2016-10" db="EMBL/GenBank/DDBJ databases">
        <authorList>
            <person name="Varghese N."/>
            <person name="Submissions S."/>
        </authorList>
    </citation>
    <scope>NUCLEOTIDE SEQUENCE [LARGE SCALE GENOMIC DNA]</scope>
    <source>
        <strain evidence="13">CGMCC 4.2126</strain>
    </source>
</reference>
<evidence type="ECO:0000313" key="12">
    <source>
        <dbReference type="EMBL" id="SFJ93627.1"/>
    </source>
</evidence>
<keyword evidence="6 12" id="KW-0418">Kinase</keyword>
<evidence type="ECO:0000256" key="5">
    <source>
        <dbReference type="ARBA" id="ARBA00022692"/>
    </source>
</evidence>
<comment type="catalytic activity">
    <reaction evidence="1">
        <text>ATP + protein L-histidine = ADP + protein N-phospho-L-histidine.</text>
        <dbReference type="EC" id="2.7.13.3"/>
    </reaction>
</comment>
<dbReference type="Gene3D" id="3.30.565.10">
    <property type="entry name" value="Histidine kinase-like ATPase, C-terminal domain"/>
    <property type="match status" value="1"/>
</dbReference>
<dbReference type="GO" id="GO:0005886">
    <property type="term" value="C:plasma membrane"/>
    <property type="evidence" value="ECO:0007669"/>
    <property type="project" value="TreeGrafter"/>
</dbReference>
<keyword evidence="13" id="KW-1185">Reference proteome</keyword>
<dbReference type="PROSITE" id="PS50109">
    <property type="entry name" value="HIS_KIN"/>
    <property type="match status" value="1"/>
</dbReference>
<sequence length="683" mass="74173">MVGRNHSIRVKIFTLLIVPIVSLVAIWAFAATLTLQSGQELLRAGEGYERGVLPTRAVTTAIQHERLLSLSVLGGSTISRTELDAQRIRTNTARADLERLAPTLREGTAPAVRDRLVKLLSSLERLTEIRSEVDTRTAGQTQTLDAYNAIVGAAFEVYDKIRLSSDIDLNDQTRAVVLMGRSREMLSQQAALIAGAVAEGSMSTDERAKFSELATGRRLLYSMGFNQFDEEFQELYRSLQNSGAYASFERIEKAVTTAGRPAPSWATVAAKVSDTFDDLGGDVSKGISDRSGPLANGILLQIGIAGGLGLIAVAMSIFVSVRFGRRIGTELVGLQQAALDLAHSRLPDVVERLRRGEDVCSEAQELNYGTTTEIVNVGKAFSSVQRTAVEAAAGQAQMRKSVNKVFVNLARRSQSLLHRQLSMLEAMEQRASDPETLDDLFGLDHLTTRMRRHSEGLIILSGAVPGRGWRTPVTIYDVVRAAVEEVEDYQRVTVNVPQGPAVVGTVVTDVIHLVAELVENAAIFSPPHTTVNIQGEMVARGYAIEVEDRGLGISPDEMAQLNRRLADPPEFDLADSDRLGLFVVTQLAARHGIRVSLRPSPFGGTTAIVLLPGELVVATPDRQAAYSAEVEWVTTGSGLPKRVRQAVPERRTVSAEAAERAPSSVMTSFRDGWRRAEQESGAE</sequence>
<dbReference type="AlphaFoldDB" id="A0A1I3VHC2"/>
<feature type="transmembrane region" description="Helical" evidence="9">
    <location>
        <begin position="12"/>
        <end position="33"/>
    </location>
</feature>
<dbReference type="SUPFAM" id="SSF55874">
    <property type="entry name" value="ATPase domain of HSP90 chaperone/DNA topoisomerase II/histidine kinase"/>
    <property type="match status" value="1"/>
</dbReference>
<dbReference type="InterPro" id="IPR013587">
    <property type="entry name" value="Nitrate/nitrite_sensing"/>
</dbReference>
<evidence type="ECO:0000256" key="6">
    <source>
        <dbReference type="ARBA" id="ARBA00022777"/>
    </source>
</evidence>
<dbReference type="PANTHER" id="PTHR45436:SF5">
    <property type="entry name" value="SENSOR HISTIDINE KINASE TRCS"/>
    <property type="match status" value="1"/>
</dbReference>
<dbReference type="InterPro" id="IPR050428">
    <property type="entry name" value="TCS_sensor_his_kinase"/>
</dbReference>
<dbReference type="Proteomes" id="UP000199111">
    <property type="component" value="Unassembled WGS sequence"/>
</dbReference>
<feature type="compositionally biased region" description="Basic and acidic residues" evidence="8">
    <location>
        <begin position="647"/>
        <end position="659"/>
    </location>
</feature>
<evidence type="ECO:0000256" key="8">
    <source>
        <dbReference type="SAM" id="MobiDB-lite"/>
    </source>
</evidence>
<gene>
    <name evidence="12" type="ORF">SAMN05216275_11458</name>
</gene>
<evidence type="ECO:0000256" key="7">
    <source>
        <dbReference type="ARBA" id="ARBA00022989"/>
    </source>
</evidence>
<keyword evidence="7 9" id="KW-1133">Transmembrane helix</keyword>
<dbReference type="PANTHER" id="PTHR45436">
    <property type="entry name" value="SENSOR HISTIDINE KINASE YKOH"/>
    <property type="match status" value="1"/>
</dbReference>
<evidence type="ECO:0000259" key="11">
    <source>
        <dbReference type="PROSITE" id="PS50906"/>
    </source>
</evidence>
<name>A0A1I3VHC2_9ACTN</name>
<evidence type="ECO:0000313" key="13">
    <source>
        <dbReference type="Proteomes" id="UP000199111"/>
    </source>
</evidence>
<keyword evidence="9" id="KW-0472">Membrane</keyword>
<keyword evidence="5 9" id="KW-0812">Transmembrane</keyword>
<evidence type="ECO:0000256" key="4">
    <source>
        <dbReference type="ARBA" id="ARBA00022679"/>
    </source>
</evidence>
<evidence type="ECO:0000256" key="2">
    <source>
        <dbReference type="ARBA" id="ARBA00012438"/>
    </source>
</evidence>
<keyword evidence="3" id="KW-0597">Phosphoprotein</keyword>
<dbReference type="Pfam" id="PF08376">
    <property type="entry name" value="NIT"/>
    <property type="match status" value="1"/>
</dbReference>
<evidence type="ECO:0000256" key="3">
    <source>
        <dbReference type="ARBA" id="ARBA00022553"/>
    </source>
</evidence>
<evidence type="ECO:0000256" key="9">
    <source>
        <dbReference type="SAM" id="Phobius"/>
    </source>
</evidence>
<dbReference type="EC" id="2.7.13.3" evidence="2"/>
<dbReference type="Pfam" id="PF02518">
    <property type="entry name" value="HATPase_c"/>
    <property type="match status" value="1"/>
</dbReference>
<dbReference type="GO" id="GO:0004673">
    <property type="term" value="F:protein histidine kinase activity"/>
    <property type="evidence" value="ECO:0007669"/>
    <property type="project" value="UniProtKB-EC"/>
</dbReference>
<dbReference type="PROSITE" id="PS50906">
    <property type="entry name" value="NIT"/>
    <property type="match status" value="1"/>
</dbReference>
<dbReference type="InterPro" id="IPR036890">
    <property type="entry name" value="HATPase_C_sf"/>
</dbReference>
<protein>
    <recommendedName>
        <fullName evidence="2">histidine kinase</fullName>
        <ecNumber evidence="2">2.7.13.3</ecNumber>
    </recommendedName>
</protein>